<dbReference type="PANTHER" id="PTHR46268:SF6">
    <property type="entry name" value="UNIVERSAL STRESS PROTEIN UP12"/>
    <property type="match status" value="1"/>
</dbReference>
<evidence type="ECO:0000313" key="4">
    <source>
        <dbReference type="Proteomes" id="UP001499930"/>
    </source>
</evidence>
<dbReference type="InterPro" id="IPR006015">
    <property type="entry name" value="Universal_stress_UspA"/>
</dbReference>
<protein>
    <submittedName>
        <fullName evidence="3">Universal stress protein</fullName>
    </submittedName>
</protein>
<accession>A0ABN3XQJ7</accession>
<evidence type="ECO:0000259" key="2">
    <source>
        <dbReference type="Pfam" id="PF00582"/>
    </source>
</evidence>
<dbReference type="Proteomes" id="UP001499930">
    <property type="component" value="Unassembled WGS sequence"/>
</dbReference>
<evidence type="ECO:0000256" key="1">
    <source>
        <dbReference type="ARBA" id="ARBA00008791"/>
    </source>
</evidence>
<dbReference type="EMBL" id="BAAAWD010000002">
    <property type="protein sequence ID" value="GAA2987382.1"/>
    <property type="molecule type" value="Genomic_DNA"/>
</dbReference>
<dbReference type="RefSeq" id="WP_344887311.1">
    <property type="nucleotide sequence ID" value="NZ_BAAAWD010000002.1"/>
</dbReference>
<proteinExistence type="inferred from homology"/>
<feature type="domain" description="UspA" evidence="2">
    <location>
        <begin position="5"/>
        <end position="137"/>
    </location>
</feature>
<evidence type="ECO:0000313" key="3">
    <source>
        <dbReference type="EMBL" id="GAA2987382.1"/>
    </source>
</evidence>
<dbReference type="InterPro" id="IPR014729">
    <property type="entry name" value="Rossmann-like_a/b/a_fold"/>
</dbReference>
<keyword evidence="4" id="KW-1185">Reference proteome</keyword>
<dbReference type="InterPro" id="IPR006016">
    <property type="entry name" value="UspA"/>
</dbReference>
<reference evidence="3 4" key="1">
    <citation type="journal article" date="2019" name="Int. J. Syst. Evol. Microbiol.">
        <title>The Global Catalogue of Microorganisms (GCM) 10K type strain sequencing project: providing services to taxonomists for standard genome sequencing and annotation.</title>
        <authorList>
            <consortium name="The Broad Institute Genomics Platform"/>
            <consortium name="The Broad Institute Genome Sequencing Center for Infectious Disease"/>
            <person name="Wu L."/>
            <person name="Ma J."/>
        </authorList>
    </citation>
    <scope>NUCLEOTIDE SEQUENCE [LARGE SCALE GENOMIC DNA]</scope>
    <source>
        <strain evidence="3 4">JCM 3106</strain>
    </source>
</reference>
<dbReference type="PANTHER" id="PTHR46268">
    <property type="entry name" value="STRESS RESPONSE PROTEIN NHAX"/>
    <property type="match status" value="1"/>
</dbReference>
<sequence>MTGLIVVGTDGSAPATAAVEWAAEDAARDGAALKIVHEPWSTLLSLSGSEEENDPVTGYADRLLATAAQRARARASDIEITTALATGAVVERLRSESERADALVVGSRGVGGFAGLVLGSVGLGLAGHAAGPVVVVRAPVSTVHGVVVAGFDGSEHSQAALEYAFSRARQRGSRLRAVYAWQMPMPSPYALGYSPVLEGTFADEAETARRLLAPYRERYPDVVVEESIVCDHPVRVLSDASRQADLVVVGSRGLGGFASAVLGSVSHAVLHRAHCPVAVVRHHPDER</sequence>
<dbReference type="PRINTS" id="PR01438">
    <property type="entry name" value="UNVRSLSTRESS"/>
</dbReference>
<dbReference type="Pfam" id="PF00582">
    <property type="entry name" value="Usp"/>
    <property type="match status" value="2"/>
</dbReference>
<comment type="similarity">
    <text evidence="1">Belongs to the universal stress protein A family.</text>
</comment>
<dbReference type="Gene3D" id="3.40.50.620">
    <property type="entry name" value="HUPs"/>
    <property type="match status" value="2"/>
</dbReference>
<organism evidence="3 4">
    <name type="scientific">Streptosporangium longisporum</name>
    <dbReference type="NCBI Taxonomy" id="46187"/>
    <lineage>
        <taxon>Bacteria</taxon>
        <taxon>Bacillati</taxon>
        <taxon>Actinomycetota</taxon>
        <taxon>Actinomycetes</taxon>
        <taxon>Streptosporangiales</taxon>
        <taxon>Streptosporangiaceae</taxon>
        <taxon>Streptosporangium</taxon>
    </lineage>
</organism>
<feature type="domain" description="UspA" evidence="2">
    <location>
        <begin position="147"/>
        <end position="281"/>
    </location>
</feature>
<gene>
    <name evidence="3" type="ORF">GCM10017559_03960</name>
</gene>
<comment type="caution">
    <text evidence="3">The sequence shown here is derived from an EMBL/GenBank/DDBJ whole genome shotgun (WGS) entry which is preliminary data.</text>
</comment>
<name>A0ABN3XQJ7_9ACTN</name>
<dbReference type="SUPFAM" id="SSF52402">
    <property type="entry name" value="Adenine nucleotide alpha hydrolases-like"/>
    <property type="match status" value="2"/>
</dbReference>